<dbReference type="EMBL" id="PDPS01000073">
    <property type="protein sequence ID" value="PID55542.1"/>
    <property type="molecule type" value="Genomic_DNA"/>
</dbReference>
<dbReference type="Proteomes" id="UP000229740">
    <property type="component" value="Unassembled WGS sequence"/>
</dbReference>
<dbReference type="SUPFAM" id="SSF50249">
    <property type="entry name" value="Nucleic acid-binding proteins"/>
    <property type="match status" value="1"/>
</dbReference>
<proteinExistence type="predicted"/>
<dbReference type="AlphaFoldDB" id="A0A2G6E0V4"/>
<comment type="caution">
    <text evidence="2">The sequence shown here is derived from an EMBL/GenBank/DDBJ whole genome shotgun (WGS) entry which is preliminary data.</text>
</comment>
<reference evidence="2 3" key="1">
    <citation type="submission" date="2017-10" db="EMBL/GenBank/DDBJ databases">
        <title>Novel microbial diversity and functional potential in the marine mammal oral microbiome.</title>
        <authorList>
            <person name="Dudek N.K."/>
            <person name="Sun C.L."/>
            <person name="Burstein D."/>
            <person name="Kantor R.S."/>
            <person name="Aliaga Goltsman D.S."/>
            <person name="Bik E.M."/>
            <person name="Thomas B.C."/>
            <person name="Banfield J.F."/>
            <person name="Relman D.A."/>
        </authorList>
    </citation>
    <scope>NUCLEOTIDE SEQUENCE [LARGE SCALE GENOMIC DNA]</scope>
    <source>
        <strain evidence="2">DOLZORAL124_49_17</strain>
    </source>
</reference>
<dbReference type="InterPro" id="IPR002059">
    <property type="entry name" value="CSP_DNA-bd"/>
</dbReference>
<feature type="domain" description="CSD" evidence="1">
    <location>
        <begin position="1"/>
        <end position="36"/>
    </location>
</feature>
<organism evidence="2 3">
    <name type="scientific">candidate division KSB3 bacterium</name>
    <dbReference type="NCBI Taxonomy" id="2044937"/>
    <lineage>
        <taxon>Bacteria</taxon>
        <taxon>candidate division KSB3</taxon>
    </lineage>
</organism>
<name>A0A2G6E0V4_9BACT</name>
<dbReference type="Gene3D" id="2.40.50.140">
    <property type="entry name" value="Nucleic acid-binding proteins"/>
    <property type="match status" value="1"/>
</dbReference>
<accession>A0A2G6E0V4</accession>
<dbReference type="Pfam" id="PF00313">
    <property type="entry name" value="CSD"/>
    <property type="match status" value="1"/>
</dbReference>
<sequence>HISQCAEDYQEPREGDKVSFEIGEGRKGPQAENVVLVEAAAEGGDVDAFGA</sequence>
<protein>
    <recommendedName>
        <fullName evidence="1">CSD domain-containing protein</fullName>
    </recommendedName>
</protein>
<gene>
    <name evidence="2" type="ORF">CSB45_15505</name>
</gene>
<evidence type="ECO:0000259" key="1">
    <source>
        <dbReference type="PROSITE" id="PS51857"/>
    </source>
</evidence>
<evidence type="ECO:0000313" key="3">
    <source>
        <dbReference type="Proteomes" id="UP000229740"/>
    </source>
</evidence>
<dbReference type="PROSITE" id="PS51857">
    <property type="entry name" value="CSD_2"/>
    <property type="match status" value="1"/>
</dbReference>
<dbReference type="GO" id="GO:0003676">
    <property type="term" value="F:nucleic acid binding"/>
    <property type="evidence" value="ECO:0007669"/>
    <property type="project" value="InterPro"/>
</dbReference>
<dbReference type="InterPro" id="IPR012340">
    <property type="entry name" value="NA-bd_OB-fold"/>
</dbReference>
<feature type="non-terminal residue" evidence="2">
    <location>
        <position position="1"/>
    </location>
</feature>
<evidence type="ECO:0000313" key="2">
    <source>
        <dbReference type="EMBL" id="PID55542.1"/>
    </source>
</evidence>